<comment type="caution">
    <text evidence="3">The sequence shown here is derived from an EMBL/GenBank/DDBJ whole genome shotgun (WGS) entry which is preliminary data.</text>
</comment>
<dbReference type="AlphaFoldDB" id="A0A3S5CK50"/>
<dbReference type="InterPro" id="IPR003615">
    <property type="entry name" value="HNH_nuc"/>
</dbReference>
<dbReference type="Pfam" id="PF13391">
    <property type="entry name" value="HNH_2"/>
    <property type="match status" value="1"/>
</dbReference>
<dbReference type="InterPro" id="IPR003870">
    <property type="entry name" value="DUF222"/>
</dbReference>
<evidence type="ECO:0000313" key="3">
    <source>
        <dbReference type="EMBL" id="RWZ61219.1"/>
    </source>
</evidence>
<evidence type="ECO:0000256" key="1">
    <source>
        <dbReference type="SAM" id="MobiDB-lite"/>
    </source>
</evidence>
<feature type="region of interest" description="Disordered" evidence="1">
    <location>
        <begin position="432"/>
        <end position="456"/>
    </location>
</feature>
<dbReference type="SMART" id="SM00507">
    <property type="entry name" value="HNHc"/>
    <property type="match status" value="1"/>
</dbReference>
<dbReference type="GO" id="GO:0004519">
    <property type="term" value="F:endonuclease activity"/>
    <property type="evidence" value="ECO:0007669"/>
    <property type="project" value="UniProtKB-KW"/>
</dbReference>
<keyword evidence="4" id="KW-1185">Reference proteome</keyword>
<proteinExistence type="predicted"/>
<name>A0A3S5CK50_9MICO</name>
<protein>
    <submittedName>
        <fullName evidence="3">HNH endonuclease</fullName>
    </submittedName>
</protein>
<gene>
    <name evidence="3" type="ORF">ELQ92_09360</name>
</gene>
<dbReference type="EMBL" id="RZNC01000003">
    <property type="protein sequence ID" value="RWZ61219.1"/>
    <property type="molecule type" value="Genomic_DNA"/>
</dbReference>
<reference evidence="3 4" key="1">
    <citation type="submission" date="2018-12" db="EMBL/GenBank/DDBJ databases">
        <authorList>
            <person name="Li F."/>
        </authorList>
    </citation>
    <scope>NUCLEOTIDE SEQUENCE [LARGE SCALE GENOMIC DNA]</scope>
    <source>
        <strain evidence="3 4">8H24J-4-2</strain>
    </source>
</reference>
<keyword evidence="3" id="KW-0378">Hydrolase</keyword>
<evidence type="ECO:0000259" key="2">
    <source>
        <dbReference type="SMART" id="SM00507"/>
    </source>
</evidence>
<dbReference type="CDD" id="cd00085">
    <property type="entry name" value="HNHc"/>
    <property type="match status" value="1"/>
</dbReference>
<dbReference type="Pfam" id="PF02720">
    <property type="entry name" value="DUF222"/>
    <property type="match status" value="1"/>
</dbReference>
<accession>A0A3S5CK50</accession>
<sequence length="456" mass="47772">MGEENAAADEAIDRAIALLSSLGAASSPASLSPAHYLERVPRVEHLGRLVDALRVSHAAEAEKRISSPVDPLGAAGYASAKHAVAQLTSVSEPEAARRIRVGAAIRQGVAISGAATSARYPAIAAAIAAAAIGTEAADVLVRELDSVARRVDPVVLRAAEEGLVDLASGSEATPPLRVELVRDQVKAYILRIDPDGARPAEVRARRQRAFTLGRETEDGLIPVSGLLMGEVGATLERLLSAHGRTVAFSDADADHDDAPPASVDDRSPAQRRHDALADILSAAVRVKDAPELAGSSPAVTVTVTAESLESGAGVGYIDGHATPVSMDTIDRLIDSRGMHTVTVNAAGRILALGSAQRCFTGAQRRAITARDGGCVIPGCTTPAGWCEVHHVIPWRHGGATHTDNGVLLCWGHHQRIDSGPWRLSMPDGVPHVRGPGHPEWTPATRARTRRDLPRTG</sequence>
<keyword evidence="3" id="KW-0540">Nuclease</keyword>
<keyword evidence="3" id="KW-0255">Endonuclease</keyword>
<feature type="domain" description="HNH nuclease" evidence="2">
    <location>
        <begin position="362"/>
        <end position="414"/>
    </location>
</feature>
<feature type="region of interest" description="Disordered" evidence="1">
    <location>
        <begin position="250"/>
        <end position="270"/>
    </location>
</feature>
<organism evidence="3 4">
    <name type="scientific">Labedella populi</name>
    <dbReference type="NCBI Taxonomy" id="2498850"/>
    <lineage>
        <taxon>Bacteria</taxon>
        <taxon>Bacillati</taxon>
        <taxon>Actinomycetota</taxon>
        <taxon>Actinomycetes</taxon>
        <taxon>Micrococcales</taxon>
        <taxon>Microbacteriaceae</taxon>
        <taxon>Labedella</taxon>
    </lineage>
</organism>
<dbReference type="Proteomes" id="UP000288603">
    <property type="component" value="Unassembled WGS sequence"/>
</dbReference>
<dbReference type="OrthoDB" id="5177627at2"/>
<dbReference type="Gene3D" id="1.10.30.50">
    <property type="match status" value="1"/>
</dbReference>
<dbReference type="RefSeq" id="WP_128498715.1">
    <property type="nucleotide sequence ID" value="NZ_RZNC01000003.1"/>
</dbReference>
<evidence type="ECO:0000313" key="4">
    <source>
        <dbReference type="Proteomes" id="UP000288603"/>
    </source>
</evidence>